<dbReference type="InterPro" id="IPR012910">
    <property type="entry name" value="Plug_dom"/>
</dbReference>
<evidence type="ECO:0000256" key="5">
    <source>
        <dbReference type="ARBA" id="ARBA00023077"/>
    </source>
</evidence>
<keyword evidence="6 8" id="KW-0472">Membrane</keyword>
<comment type="subcellular location">
    <subcellularLocation>
        <location evidence="1 8">Cell outer membrane</location>
        <topology evidence="1 8">Multi-pass membrane protein</topology>
    </subcellularLocation>
</comment>
<dbReference type="InterPro" id="IPR037066">
    <property type="entry name" value="Plug_dom_sf"/>
</dbReference>
<dbReference type="PROSITE" id="PS52016">
    <property type="entry name" value="TONB_DEPENDENT_REC_3"/>
    <property type="match status" value="1"/>
</dbReference>
<dbReference type="NCBIfam" id="TIGR04056">
    <property type="entry name" value="OMP_RagA_SusC"/>
    <property type="match status" value="1"/>
</dbReference>
<reference evidence="13" key="1">
    <citation type="journal article" date="2014" name="Int. J. Syst. Evol. Microbiol.">
        <title>Complete genome sequence of Corynebacterium casei LMG S-19264T (=DSM 44701T), isolated from a smear-ripened cheese.</title>
        <authorList>
            <consortium name="US DOE Joint Genome Institute (JGI-PGF)"/>
            <person name="Walter F."/>
            <person name="Albersmeier A."/>
            <person name="Kalinowski J."/>
            <person name="Ruckert C."/>
        </authorList>
    </citation>
    <scope>NUCLEOTIDE SEQUENCE</scope>
    <source>
        <strain evidence="13">CGMCC 1.15966</strain>
    </source>
</reference>
<dbReference type="InterPro" id="IPR000531">
    <property type="entry name" value="Beta-barrel_TonB"/>
</dbReference>
<evidence type="ECO:0000256" key="8">
    <source>
        <dbReference type="PROSITE-ProRule" id="PRU01360"/>
    </source>
</evidence>
<gene>
    <name evidence="13" type="ORF">GCM10011516_15860</name>
</gene>
<dbReference type="Pfam" id="PF00593">
    <property type="entry name" value="TonB_dep_Rec_b-barrel"/>
    <property type="match status" value="1"/>
</dbReference>
<evidence type="ECO:0000259" key="12">
    <source>
        <dbReference type="Pfam" id="PF07715"/>
    </source>
</evidence>
<dbReference type="GO" id="GO:0009279">
    <property type="term" value="C:cell outer membrane"/>
    <property type="evidence" value="ECO:0007669"/>
    <property type="project" value="UniProtKB-SubCell"/>
</dbReference>
<accession>A0A8H9G280</accession>
<evidence type="ECO:0000256" key="7">
    <source>
        <dbReference type="ARBA" id="ARBA00023237"/>
    </source>
</evidence>
<evidence type="ECO:0000313" key="14">
    <source>
        <dbReference type="Proteomes" id="UP000614460"/>
    </source>
</evidence>
<evidence type="ECO:0000256" key="6">
    <source>
        <dbReference type="ARBA" id="ARBA00023136"/>
    </source>
</evidence>
<proteinExistence type="inferred from homology"/>
<dbReference type="Pfam" id="PF07715">
    <property type="entry name" value="Plug"/>
    <property type="match status" value="1"/>
</dbReference>
<feature type="domain" description="TonB-dependent receptor plug" evidence="12">
    <location>
        <begin position="201"/>
        <end position="306"/>
    </location>
</feature>
<dbReference type="InterPro" id="IPR023996">
    <property type="entry name" value="TonB-dep_OMP_SusC/RagA"/>
</dbReference>
<keyword evidence="14" id="KW-1185">Reference proteome</keyword>
<dbReference type="Pfam" id="PF13715">
    <property type="entry name" value="CarbopepD_reg_2"/>
    <property type="match status" value="1"/>
</dbReference>
<keyword evidence="2 8" id="KW-0813">Transport</keyword>
<dbReference type="Gene3D" id="2.60.40.1120">
    <property type="entry name" value="Carboxypeptidase-like, regulatory domain"/>
    <property type="match status" value="1"/>
</dbReference>
<evidence type="ECO:0000256" key="2">
    <source>
        <dbReference type="ARBA" id="ARBA00022448"/>
    </source>
</evidence>
<evidence type="ECO:0000256" key="9">
    <source>
        <dbReference type="RuleBase" id="RU003357"/>
    </source>
</evidence>
<dbReference type="InterPro" id="IPR008969">
    <property type="entry name" value="CarboxyPept-like_regulatory"/>
</dbReference>
<dbReference type="NCBIfam" id="TIGR04057">
    <property type="entry name" value="SusC_RagA_signa"/>
    <property type="match status" value="1"/>
</dbReference>
<dbReference type="InterPro" id="IPR023997">
    <property type="entry name" value="TonB-dep_OMP_SusC/RagA_CS"/>
</dbReference>
<keyword evidence="3 8" id="KW-1134">Transmembrane beta strand</keyword>
<evidence type="ECO:0000256" key="4">
    <source>
        <dbReference type="ARBA" id="ARBA00022692"/>
    </source>
</evidence>
<evidence type="ECO:0000256" key="10">
    <source>
        <dbReference type="SAM" id="MobiDB-lite"/>
    </source>
</evidence>
<name>A0A8H9G280_9SPHI</name>
<dbReference type="InterPro" id="IPR036942">
    <property type="entry name" value="Beta-barrel_TonB_sf"/>
</dbReference>
<dbReference type="Gene3D" id="2.170.130.10">
    <property type="entry name" value="TonB-dependent receptor, plug domain"/>
    <property type="match status" value="1"/>
</dbReference>
<dbReference type="AlphaFoldDB" id="A0A8H9G280"/>
<feature type="compositionally biased region" description="Polar residues" evidence="10">
    <location>
        <begin position="228"/>
        <end position="241"/>
    </location>
</feature>
<keyword evidence="5 9" id="KW-0798">TonB box</keyword>
<evidence type="ECO:0000256" key="3">
    <source>
        <dbReference type="ARBA" id="ARBA00022452"/>
    </source>
</evidence>
<evidence type="ECO:0000313" key="13">
    <source>
        <dbReference type="EMBL" id="GGE18979.1"/>
    </source>
</evidence>
<evidence type="ECO:0000259" key="11">
    <source>
        <dbReference type="Pfam" id="PF00593"/>
    </source>
</evidence>
<keyword evidence="4 8" id="KW-0812">Transmembrane</keyword>
<comment type="caution">
    <text evidence="13">The sequence shown here is derived from an EMBL/GenBank/DDBJ whole genome shotgun (WGS) entry which is preliminary data.</text>
</comment>
<keyword evidence="7 8" id="KW-0998">Cell outer membrane</keyword>
<dbReference type="SUPFAM" id="SSF56935">
    <property type="entry name" value="Porins"/>
    <property type="match status" value="1"/>
</dbReference>
<feature type="region of interest" description="Disordered" evidence="10">
    <location>
        <begin position="228"/>
        <end position="248"/>
    </location>
</feature>
<reference evidence="13" key="2">
    <citation type="submission" date="2020-09" db="EMBL/GenBank/DDBJ databases">
        <authorList>
            <person name="Sun Q."/>
            <person name="Zhou Y."/>
        </authorList>
    </citation>
    <scope>NUCLEOTIDE SEQUENCE</scope>
    <source>
        <strain evidence="13">CGMCC 1.15966</strain>
    </source>
</reference>
<dbReference type="EMBL" id="BMKM01000003">
    <property type="protein sequence ID" value="GGE18979.1"/>
    <property type="molecule type" value="Genomic_DNA"/>
</dbReference>
<sequence>MLVFSLRLFASSYGQSISIHVKEVPLIEVMKTIQNQTGHSYFLNGKDLANLKVSAALNNADLKTTMVTLLKGKPATWSMKGKTIIIRKINSNSKETRSESSETSVEVKQQTVSGKVTDSQGNALIGVTVKVVNSNIATSTNENGEYELTIPAEATSLSFSLLGFQVEEVLLEGRSVVNVSLKEGSNDLEEVVVVGYGTQLKRDLTGAVSKIDGEDLKNMPIRNATEGLQGQTSGVQVTSTGGSPGTPPAVRIRGIGTVNDNNPLYVVDGLPQSDIGWLNPNDIISMEVLKDASATAIYGSRAANGVIMVTTAKGAQRGNELSNLISFDSYLGFQNPIKTYEMMNAKEFMEYKNLANTNAGLDPYFTDQDKADVLKFLKSNTGSEEGTNWWKEINNKDALVQNYDIAISGGIKDLAYRSSFSYMDQEGIISGSDYDRMSWRTNFNHNLREWLSISGNFGLINEGRGNVLEGSPGFNTAFISFVADPISQVYRTGLKDIPAFLKDGLFLDRIDPNNPWSSYGPILMTNKENPVAQTEIYKNNRWKGIAIKGGGAVDIKIMPWLKFRSSLGIDLQRGVSNYFLPKYYLNGNQFNNDATVGASNSLTNYYVWENTLTYEKEIEDHKMSLMVGTSAEQWKGESSGASRQGLVSNDPSQWIINAGSINPQASGTKWENALNSYFGRAFYSYKNRYMVTANLRYDGSSNFGEGRKWGTFPSVSAGWNFSEEDFMDDVSWLDAGKLRLSWGMIGNQNIGGGAYLTTYSGNMGYYLFGPRNPQLIGGSNYIGNPLIQWEQTEQLDIGLELAFLQNKLHFNFDYYKKTTDGMLLNVPLPAYLGFPNSPWSNAGGVQNSGLEFDISYKDKVGEFGYSIAANASTVKNKVLSLGGGEPITGGGWISYSTTMTEEGKPIGYYYGFKTDGIFQNQAEVDNYFQEGARPGDLKFVDLNIDQVINNLDRTDIGDPFPTLTYGFRLGADYKGFDLQILGQGTYGNEIMNIAKIDMKSGVGWYNAPKDLMAEAWSPTNPSNTQFKISAANQNNLQISDWLVEDGSYLRIKSIQLGYTLPSTLFKNARIDRLRLWAGAYNLFTFTKYTGLDPEIGSGSPLNMGVDQGYYPIAKSYMFGVNFSF</sequence>
<protein>
    <submittedName>
        <fullName evidence="13">SusC/RagA family TonB-linked outer membrane protein</fullName>
    </submittedName>
</protein>
<dbReference type="FunFam" id="2.170.130.10:FF:000008">
    <property type="entry name" value="SusC/RagA family TonB-linked outer membrane protein"/>
    <property type="match status" value="1"/>
</dbReference>
<feature type="domain" description="TonB-dependent receptor-like beta-barrel" evidence="11">
    <location>
        <begin position="578"/>
        <end position="1082"/>
    </location>
</feature>
<evidence type="ECO:0000256" key="1">
    <source>
        <dbReference type="ARBA" id="ARBA00004571"/>
    </source>
</evidence>
<dbReference type="InterPro" id="IPR039426">
    <property type="entry name" value="TonB-dep_rcpt-like"/>
</dbReference>
<organism evidence="13 14">
    <name type="scientific">Sphingobacterium cellulitidis</name>
    <dbReference type="NCBI Taxonomy" id="1768011"/>
    <lineage>
        <taxon>Bacteria</taxon>
        <taxon>Pseudomonadati</taxon>
        <taxon>Bacteroidota</taxon>
        <taxon>Sphingobacteriia</taxon>
        <taxon>Sphingobacteriales</taxon>
        <taxon>Sphingobacteriaceae</taxon>
        <taxon>Sphingobacterium</taxon>
    </lineage>
</organism>
<dbReference type="SUPFAM" id="SSF49464">
    <property type="entry name" value="Carboxypeptidase regulatory domain-like"/>
    <property type="match status" value="1"/>
</dbReference>
<dbReference type="Gene3D" id="2.40.170.20">
    <property type="entry name" value="TonB-dependent receptor, beta-barrel domain"/>
    <property type="match status" value="1"/>
</dbReference>
<comment type="similarity">
    <text evidence="8 9">Belongs to the TonB-dependent receptor family.</text>
</comment>
<dbReference type="Proteomes" id="UP000614460">
    <property type="component" value="Unassembled WGS sequence"/>
</dbReference>